<proteinExistence type="predicted"/>
<dbReference type="GO" id="GO:0046872">
    <property type="term" value="F:metal ion binding"/>
    <property type="evidence" value="ECO:0007669"/>
    <property type="project" value="UniProtKB-KW"/>
</dbReference>
<keyword evidence="1" id="KW-0004">4Fe-4S</keyword>
<dbReference type="PANTHER" id="PTHR43498:SF1">
    <property type="entry name" value="COB--COM HETERODISULFIDE REDUCTASE IRON-SULFUR SUBUNIT A"/>
    <property type="match status" value="1"/>
</dbReference>
<reference evidence="6" key="1">
    <citation type="submission" date="2020-10" db="EMBL/GenBank/DDBJ databases">
        <authorList>
            <person name="Gilroy R."/>
        </authorList>
    </citation>
    <scope>NUCLEOTIDE SEQUENCE</scope>
    <source>
        <strain evidence="6">13766</strain>
    </source>
</reference>
<organism evidence="6 7">
    <name type="scientific">Candidatus Alectryocaccomicrobium excrementavium</name>
    <dbReference type="NCBI Taxonomy" id="2840668"/>
    <lineage>
        <taxon>Bacteria</taxon>
        <taxon>Bacillati</taxon>
        <taxon>Bacillota</taxon>
        <taxon>Clostridia</taxon>
        <taxon>Candidatus Alectryocaccomicrobium</taxon>
    </lineage>
</organism>
<gene>
    <name evidence="6" type="ORF">IAA84_01265</name>
</gene>
<name>A0A9D1FZ80_9FIRM</name>
<evidence type="ECO:0000313" key="6">
    <source>
        <dbReference type="EMBL" id="HIS91625.1"/>
    </source>
</evidence>
<comment type="caution">
    <text evidence="6">The sequence shown here is derived from an EMBL/GenBank/DDBJ whole genome shotgun (WGS) entry which is preliminary data.</text>
</comment>
<dbReference type="InterPro" id="IPR036188">
    <property type="entry name" value="FAD/NAD-bd_sf"/>
</dbReference>
<evidence type="ECO:0000256" key="5">
    <source>
        <dbReference type="ARBA" id="ARBA00023014"/>
    </source>
</evidence>
<dbReference type="Gene3D" id="3.50.50.60">
    <property type="entry name" value="FAD/NAD(P)-binding domain"/>
    <property type="match status" value="1"/>
</dbReference>
<dbReference type="GO" id="GO:0016491">
    <property type="term" value="F:oxidoreductase activity"/>
    <property type="evidence" value="ECO:0007669"/>
    <property type="project" value="UniProtKB-KW"/>
</dbReference>
<dbReference type="AlphaFoldDB" id="A0A9D1FZ80"/>
<dbReference type="PANTHER" id="PTHR43498">
    <property type="entry name" value="FERREDOXIN:COB-COM HETERODISULFIDE REDUCTASE SUBUNIT A"/>
    <property type="match status" value="1"/>
</dbReference>
<keyword evidence="2" id="KW-0479">Metal-binding</keyword>
<accession>A0A9D1FZ80</accession>
<evidence type="ECO:0000256" key="1">
    <source>
        <dbReference type="ARBA" id="ARBA00022485"/>
    </source>
</evidence>
<evidence type="ECO:0000313" key="7">
    <source>
        <dbReference type="Proteomes" id="UP000824140"/>
    </source>
</evidence>
<keyword evidence="4" id="KW-0408">Iron</keyword>
<reference evidence="6" key="2">
    <citation type="journal article" date="2021" name="PeerJ">
        <title>Extensive microbial diversity within the chicken gut microbiome revealed by metagenomics and culture.</title>
        <authorList>
            <person name="Gilroy R."/>
            <person name="Ravi A."/>
            <person name="Getino M."/>
            <person name="Pursley I."/>
            <person name="Horton D.L."/>
            <person name="Alikhan N.F."/>
            <person name="Baker D."/>
            <person name="Gharbi K."/>
            <person name="Hall N."/>
            <person name="Watson M."/>
            <person name="Adriaenssens E.M."/>
            <person name="Foster-Nyarko E."/>
            <person name="Jarju S."/>
            <person name="Secka A."/>
            <person name="Antonio M."/>
            <person name="Oren A."/>
            <person name="Chaudhuri R.R."/>
            <person name="La Ragione R."/>
            <person name="Hildebrand F."/>
            <person name="Pallen M.J."/>
        </authorList>
    </citation>
    <scope>NUCLEOTIDE SEQUENCE</scope>
    <source>
        <strain evidence="6">13766</strain>
    </source>
</reference>
<evidence type="ECO:0000256" key="2">
    <source>
        <dbReference type="ARBA" id="ARBA00022723"/>
    </source>
</evidence>
<dbReference type="InterPro" id="IPR039650">
    <property type="entry name" value="HdrA-like"/>
</dbReference>
<dbReference type="GO" id="GO:0051539">
    <property type="term" value="F:4 iron, 4 sulfur cluster binding"/>
    <property type="evidence" value="ECO:0007669"/>
    <property type="project" value="UniProtKB-KW"/>
</dbReference>
<evidence type="ECO:0000256" key="3">
    <source>
        <dbReference type="ARBA" id="ARBA00023002"/>
    </source>
</evidence>
<evidence type="ECO:0000256" key="4">
    <source>
        <dbReference type="ARBA" id="ARBA00023004"/>
    </source>
</evidence>
<dbReference type="Proteomes" id="UP000824140">
    <property type="component" value="Unassembled WGS sequence"/>
</dbReference>
<protein>
    <submittedName>
        <fullName evidence="6">FAD-dependent oxidoreductase</fullName>
    </submittedName>
</protein>
<dbReference type="Pfam" id="PF12831">
    <property type="entry name" value="FAD_oxidored"/>
    <property type="match status" value="1"/>
</dbReference>
<dbReference type="PRINTS" id="PR00368">
    <property type="entry name" value="FADPNR"/>
</dbReference>
<dbReference type="SUPFAM" id="SSF51905">
    <property type="entry name" value="FAD/NAD(P)-binding domain"/>
    <property type="match status" value="1"/>
</dbReference>
<dbReference type="EMBL" id="DVJN01000025">
    <property type="protein sequence ID" value="HIS91625.1"/>
    <property type="molecule type" value="Genomic_DNA"/>
</dbReference>
<keyword evidence="3" id="KW-0560">Oxidoreductase</keyword>
<keyword evidence="5" id="KW-0411">Iron-sulfur</keyword>
<sequence length="428" mass="46697">MQQRIEETLFTPVLGEYDVIVAGGGPAGIGAAIAAGRHGARVLVIEHFSCLGGMWTSGLVNPLFDYENKGGIVQEIVDKINDAGMNDHSGHMYTFDMEYMKLLLDRLVAGAGADVLFHTNVVRPVMRDGAICGVVVENKGGRAAYMGKIVIDCTGDGDIAVRAGAPYTMGRASDGACQPMTLMYKISHMDYVQRYPNPLGKKTELFHIMKAGAEAAGLHDYDFNFDQPCLLKLPGLHTGVMQMTHMRGYNGTDPLDLSKAEMEGRERVWEAIHFLKTYCDAFKNVQLDQTAAMIGVRETRRIRGEYEISFADMQAGRRFPDGFATCAFGVDIHQPTGKSQENDIPPIRPYQLPYRSLVPLQVENLLVAGRCISGCFEAHASYRVTGDCVAMGQAAGTAAAMALQKKVSPREMDGAEVARAMERDGARL</sequence>